<sequence>MQYRGMIKWTQLAIPEHMEMIRTEREKRNLPQKPELDPQAMEELMYIIEEKIALQQPAKVTYWQQHEARVVEGFVKKPSSSRTVIDVIEAGGGRKRVERINIIKIE</sequence>
<dbReference type="EMBL" id="JAWJAY010000001">
    <property type="protein sequence ID" value="MDV2884915.1"/>
    <property type="molecule type" value="Genomic_DNA"/>
</dbReference>
<proteinExistence type="predicted"/>
<protein>
    <submittedName>
        <fullName evidence="1">YolD-like family protein</fullName>
    </submittedName>
</protein>
<dbReference type="Proteomes" id="UP001285636">
    <property type="component" value="Unassembled WGS sequence"/>
</dbReference>
<gene>
    <name evidence="1" type="ORF">RYX45_06970</name>
</gene>
<organism evidence="1 2">
    <name type="scientific">Alkalihalophilus pseudofirmus</name>
    <name type="common">Bacillus pseudofirmus</name>
    <dbReference type="NCBI Taxonomy" id="79885"/>
    <lineage>
        <taxon>Bacteria</taxon>
        <taxon>Bacillati</taxon>
        <taxon>Bacillota</taxon>
        <taxon>Bacilli</taxon>
        <taxon>Bacillales</taxon>
        <taxon>Bacillaceae</taxon>
        <taxon>Alkalihalophilus</taxon>
    </lineage>
</organism>
<name>A0AAJ2NMS0_ALKPS</name>
<evidence type="ECO:0000313" key="1">
    <source>
        <dbReference type="EMBL" id="MDV2884915.1"/>
    </source>
</evidence>
<evidence type="ECO:0000313" key="2">
    <source>
        <dbReference type="Proteomes" id="UP001285636"/>
    </source>
</evidence>
<reference evidence="1" key="1">
    <citation type="submission" date="2023-10" db="EMBL/GenBank/DDBJ databases">
        <title>Screening of Alkalihalophilus pseudofirmusBZ-TG-HK211 and Its Alleviation of Salt Stress on Rapeseed Growth.</title>
        <authorList>
            <person name="Zhao B."/>
            <person name="Guo T."/>
        </authorList>
    </citation>
    <scope>NUCLEOTIDE SEQUENCE</scope>
    <source>
        <strain evidence="1">BZ-TG-HK211</strain>
    </source>
</reference>
<dbReference type="Pfam" id="PF08863">
    <property type="entry name" value="YolD"/>
    <property type="match status" value="1"/>
</dbReference>
<accession>A0AAJ2NMS0</accession>
<comment type="caution">
    <text evidence="1">The sequence shown here is derived from an EMBL/GenBank/DDBJ whole genome shotgun (WGS) entry which is preliminary data.</text>
</comment>
<dbReference type="AlphaFoldDB" id="A0AAJ2NMS0"/>
<dbReference type="InterPro" id="IPR014962">
    <property type="entry name" value="YolD"/>
</dbReference>
<dbReference type="RefSeq" id="WP_323466344.1">
    <property type="nucleotide sequence ID" value="NZ_CP144224.1"/>
</dbReference>